<dbReference type="InterPro" id="IPR001599">
    <property type="entry name" value="Macroglobln_a2"/>
</dbReference>
<feature type="domain" description="Apple" evidence="6">
    <location>
        <begin position="37"/>
        <end position="105"/>
    </location>
</feature>
<feature type="chain" id="PRO_5042829401" evidence="5">
    <location>
        <begin position="25"/>
        <end position="1816"/>
    </location>
</feature>
<dbReference type="SMART" id="SM01359">
    <property type="entry name" value="A2M_N_2"/>
    <property type="match status" value="1"/>
</dbReference>
<protein>
    <submittedName>
        <fullName evidence="9">Alpha-2-macroglobulin family protein</fullName>
    </submittedName>
</protein>
<dbReference type="InterPro" id="IPR041203">
    <property type="entry name" value="Bact_A2M_MG5"/>
</dbReference>
<dbReference type="PANTHER" id="PTHR40094">
    <property type="entry name" value="ALPHA-2-MACROGLOBULIN HOMOLOG"/>
    <property type="match status" value="1"/>
</dbReference>
<dbReference type="PANTHER" id="PTHR40094:SF1">
    <property type="entry name" value="UBIQUITIN DOMAIN-CONTAINING PROTEIN"/>
    <property type="match status" value="1"/>
</dbReference>
<dbReference type="PIRSF" id="PIRSF038980">
    <property type="entry name" value="A2M_bac"/>
    <property type="match status" value="1"/>
</dbReference>
<dbReference type="Pfam" id="PF07678">
    <property type="entry name" value="TED_complement"/>
    <property type="match status" value="1"/>
</dbReference>
<feature type="domain" description="Alpha-2-macroglobulin" evidence="8">
    <location>
        <begin position="1161"/>
        <end position="1250"/>
    </location>
</feature>
<sequence>MRALAMALILALPGTGLTLQTAQAQGSGPVPEARLLPEKNVDFYGSDLTAIFDTTYDACTAACMANAQCGAFTFNSRSNSCFPKSEVTERSEYEGALSAVVLRTDPAVLALAGRRAADLGFVGARDLREARSFALDLGRRHPPKTWTMEQLEAGLAKAEAENRHKDVLLWAGPAIVLTDRPDLWAAYARGAGAANGSNASERRDLAKRGVNAGINAYLRAQFPQDQVAALEALATSLERSNRGKSMLQALRLANDILPNDQLTQRMNSAAEKYGFRITDHEVQADSADPRICATFSEPLVKAGIDYAPYVQMPGVSFAVDHSGRQLCLSGVEHGGRYQATFRAGLPAANGEVLLSDVNLSLYVRDRAPAVSFPGRGYVLPKAGDPALPITSVNLSEVDLTLYRVSDRNLLRTFQQNYFGRPLSQWEQEGFARDVAEQVWEGTGQLETRLNEDVTTRLPMKEAIGDLPAGIYTLQARLRGADPYEDPTASQWFVISDIGLTSMSGADGLHVFARSLGSAEAIAGAEVTLLSRANRVLGTAVTDEKGYARFAPGLSLGHEGAAPALVTVTTGAEDMAFLSLTDPEFDLSDRGVEGRAPAGPIDLFLTTDRGAYRTGEVIFATALTRDADASAISGLPLTAVLTRPDGVEYARYPSTNAEAAGGHAFAMPINGAAPRGTWTLAIYADTKAPALTTQSVLVEDFLPERIDFDLAMGEGPLVAGGAAEVTVDARYLFGAPGSDLPIEGEVRAVPVKTLPDYPGFRFGRHDDSTQAETNFLSGEVTDADGKARLGINFPALEGATGPAEARIAIRVSEGSGRPVERRLTELLRPSGPVIGIKPLFEDVAAEGTDAGFTLISVGADGAAEPMQVRWTLNRLRTRYQWYAQHGNWNWEATTTRTRVASGETRIDDPVEVSGRVDWGNYELVVERMDGAYTASSVKLWAGWYAPAEASSTPDTLELSLDKPAYRSGETARLRLVPRYAGKAVVTVVSNRLIDFQTVEVTEGENLIDLDVTDGWGAGAYVTASVIRPMDAPAGRNPARALGLSYAAVDPGAKQLTARFDVPDTARPRAPLEAVLRVEGAAAGETVYATIAAVDQGILNITGFEPPDPSGHYFGQRKLGMGLRDVYGRLIDGLNGAEGTVRSGGGNAETNRQTNPPPTEELVAYFSGPLTVGPDGTARTTFDMPSFNGSVRLMGVVWSDSAVGQADAEVLVRDPVVLTATLPRFMAPGDRGQMLLELVHAEGPAGDVEVSLVAEGLALDTADLPAAVRLETGGKATLRVPVTAQLPGLYTVGVMLRTPDGKLLRKALTLPVQINDPEVTRTSRFALAAGDTFTFSRDVFEGMQPGSGKATLAMGPLARFDAPGLLATLDRYPYGCTEQTTSRALPLLYFEQVAEAMGLEQRDQIRARVEEGIERVLARQAPSGGFGLWRAVDGDFWLDAYVTDFLSRAKAQGFDVPETAFRSALDNLRNRVNYAPDFDHGGQNLAYALMVLAREGAASMSDLRYYADVKARDFATPLASAQIASALAFYGDQQRADKMFLVAAQQMIGEVPEKDAPVWRADYGTNRRDAAAVLALAAEAGTQVIDQDALAVRVTGSSRRMSTQEAVWSLMAASALIDAAPQTGITVDGVPLSGPMVQVLEDQAGAADLLVRNGSGREATVTLTTFGVPQVPEPAGGNGYAIKREYFSMEGEPVNPSGAVTGDRMVTVLTVTPFAEGEARLMVDDPLPAGFEIDNPNLLRAGDISALEWLKPATAQHSEFRQERFLAAVDWRKKEPFRLAYIVRAISPGDYHHPAASVEDMYRPHFRAHTDAGRVTVN</sequence>
<dbReference type="CDD" id="cd02891">
    <property type="entry name" value="A2M_like"/>
    <property type="match status" value="1"/>
</dbReference>
<reference evidence="9 10" key="1">
    <citation type="journal article" date="2021" name="Arch. Microbiol.">
        <title>Harenicola maris gen. nov., sp. nov. isolated from the Sea of Japan shallow sediments.</title>
        <authorList>
            <person name="Romanenko L.A."/>
            <person name="Kurilenko V.V."/>
            <person name="Chernysheva N.Y."/>
            <person name="Tekutyeva L.A."/>
            <person name="Velansky P.V."/>
            <person name="Svetashev V.I."/>
            <person name="Isaeva M.P."/>
        </authorList>
    </citation>
    <scope>NUCLEOTIDE SEQUENCE [LARGE SCALE GENOMIC DNA]</scope>
    <source>
        <strain evidence="9 10">KMM 3653</strain>
    </source>
</reference>
<evidence type="ECO:0000259" key="7">
    <source>
        <dbReference type="SMART" id="SM01359"/>
    </source>
</evidence>
<dbReference type="Gene3D" id="1.50.10.20">
    <property type="match status" value="1"/>
</dbReference>
<dbReference type="Pfam" id="PF17962">
    <property type="entry name" value="bMG6"/>
    <property type="match status" value="1"/>
</dbReference>
<comment type="similarity">
    <text evidence="1">Belongs to the protease inhibitor I39 (alpha-2-macroglobulin) family. Bacterial alpha-2-macroglobulin subfamily.</text>
</comment>
<dbReference type="GO" id="GO:0005615">
    <property type="term" value="C:extracellular space"/>
    <property type="evidence" value="ECO:0007669"/>
    <property type="project" value="InterPro"/>
</dbReference>
<keyword evidence="10" id="KW-1185">Reference proteome</keyword>
<dbReference type="InterPro" id="IPR000177">
    <property type="entry name" value="Apple"/>
</dbReference>
<dbReference type="InterPro" id="IPR002890">
    <property type="entry name" value="MG2"/>
</dbReference>
<dbReference type="InterPro" id="IPR003609">
    <property type="entry name" value="Pan_app"/>
</dbReference>
<dbReference type="Pfam" id="PF11974">
    <property type="entry name" value="bMG3"/>
    <property type="match status" value="1"/>
</dbReference>
<dbReference type="Pfam" id="PF17973">
    <property type="entry name" value="bMG10"/>
    <property type="match status" value="1"/>
</dbReference>
<dbReference type="Gene3D" id="3.50.4.10">
    <property type="entry name" value="Hepatocyte Growth Factor"/>
    <property type="match status" value="1"/>
</dbReference>
<dbReference type="InterPro" id="IPR011626">
    <property type="entry name" value="Alpha-macroglobulin_TED"/>
</dbReference>
<evidence type="ECO:0000313" key="10">
    <source>
        <dbReference type="Proteomes" id="UP001315686"/>
    </source>
</evidence>
<feature type="signal peptide" evidence="5">
    <location>
        <begin position="1"/>
        <end position="24"/>
    </location>
</feature>
<keyword evidence="3" id="KW-0677">Repeat</keyword>
<dbReference type="InterPro" id="IPR041462">
    <property type="entry name" value="Bact_A2M_MG6"/>
</dbReference>
<evidence type="ECO:0000259" key="8">
    <source>
        <dbReference type="SMART" id="SM01360"/>
    </source>
</evidence>
<dbReference type="InterPro" id="IPR021868">
    <property type="entry name" value="Alpha_2_Macroglob_MG3"/>
</dbReference>
<evidence type="ECO:0000313" key="9">
    <source>
        <dbReference type="EMBL" id="MBT0957501.1"/>
    </source>
</evidence>
<feature type="domain" description="Alpha-2-macroglobulin bait region" evidence="7">
    <location>
        <begin position="955"/>
        <end position="1099"/>
    </location>
</feature>
<evidence type="ECO:0000256" key="2">
    <source>
        <dbReference type="ARBA" id="ARBA00022729"/>
    </source>
</evidence>
<dbReference type="GO" id="GO:0004866">
    <property type="term" value="F:endopeptidase inhibitor activity"/>
    <property type="evidence" value="ECO:0007669"/>
    <property type="project" value="InterPro"/>
</dbReference>
<dbReference type="Proteomes" id="UP001315686">
    <property type="component" value="Unassembled WGS sequence"/>
</dbReference>
<dbReference type="Pfam" id="PF17972">
    <property type="entry name" value="bMG5"/>
    <property type="match status" value="1"/>
</dbReference>
<dbReference type="Gene3D" id="2.60.40.1930">
    <property type="match status" value="1"/>
</dbReference>
<comment type="caution">
    <text evidence="9">The sequence shown here is derived from an EMBL/GenBank/DDBJ whole genome shotgun (WGS) entry which is preliminary data.</text>
</comment>
<evidence type="ECO:0000256" key="1">
    <source>
        <dbReference type="ARBA" id="ARBA00010556"/>
    </source>
</evidence>
<evidence type="ECO:0000256" key="5">
    <source>
        <dbReference type="SAM" id="SignalP"/>
    </source>
</evidence>
<evidence type="ECO:0000256" key="3">
    <source>
        <dbReference type="ARBA" id="ARBA00022737"/>
    </source>
</evidence>
<dbReference type="EMBL" id="JADQAZ010000002">
    <property type="protein sequence ID" value="MBT0957501.1"/>
    <property type="molecule type" value="Genomic_DNA"/>
</dbReference>
<dbReference type="InterPro" id="IPR011625">
    <property type="entry name" value="A2M_N_BRD"/>
</dbReference>
<gene>
    <name evidence="9" type="ORF">IV417_08885</name>
</gene>
<accession>A0AAP2CS26</accession>
<dbReference type="GO" id="GO:0006508">
    <property type="term" value="P:proteolysis"/>
    <property type="evidence" value="ECO:0007669"/>
    <property type="project" value="InterPro"/>
</dbReference>
<dbReference type="Pfam" id="PF07703">
    <property type="entry name" value="A2M_BRD"/>
    <property type="match status" value="1"/>
</dbReference>
<dbReference type="Pfam" id="PF01835">
    <property type="entry name" value="MG2"/>
    <property type="match status" value="1"/>
</dbReference>
<name>A0AAP2CS26_9RHOB</name>
<dbReference type="InterPro" id="IPR041246">
    <property type="entry name" value="Bact_MG10"/>
</dbReference>
<dbReference type="InterPro" id="IPR051802">
    <property type="entry name" value="YfhM-like"/>
</dbReference>
<dbReference type="SUPFAM" id="SSF48239">
    <property type="entry name" value="Terpenoid cyclases/Protein prenyltransferases"/>
    <property type="match status" value="1"/>
</dbReference>
<dbReference type="SMART" id="SM01360">
    <property type="entry name" value="A2M"/>
    <property type="match status" value="1"/>
</dbReference>
<dbReference type="InterPro" id="IPR047565">
    <property type="entry name" value="Alpha-macroglob_thiol-ester_cl"/>
</dbReference>
<organism evidence="9 10">
    <name type="scientific">Harenicola maris</name>
    <dbReference type="NCBI Taxonomy" id="2841044"/>
    <lineage>
        <taxon>Bacteria</taxon>
        <taxon>Pseudomonadati</taxon>
        <taxon>Pseudomonadota</taxon>
        <taxon>Alphaproteobacteria</taxon>
        <taxon>Rhodobacterales</taxon>
        <taxon>Paracoccaceae</taxon>
        <taxon>Harenicola</taxon>
    </lineage>
</organism>
<dbReference type="InterPro" id="IPR049120">
    <property type="entry name" value="A2M_bMG2"/>
</dbReference>
<dbReference type="Pfam" id="PF00024">
    <property type="entry name" value="PAN_1"/>
    <property type="match status" value="1"/>
</dbReference>
<dbReference type="Pfam" id="PF21142">
    <property type="entry name" value="A2M_bMG2"/>
    <property type="match status" value="1"/>
</dbReference>
<proteinExistence type="inferred from homology"/>
<evidence type="ECO:0000256" key="4">
    <source>
        <dbReference type="ARBA" id="ARBA00023157"/>
    </source>
</evidence>
<keyword evidence="2 5" id="KW-0732">Signal</keyword>
<dbReference type="CDD" id="cd01100">
    <property type="entry name" value="APPLE_Factor_XI_like"/>
    <property type="match status" value="1"/>
</dbReference>
<dbReference type="SMART" id="SM01419">
    <property type="entry name" value="Thiol-ester_cl"/>
    <property type="match status" value="1"/>
</dbReference>
<dbReference type="SMART" id="SM00223">
    <property type="entry name" value="APPLE"/>
    <property type="match status" value="1"/>
</dbReference>
<dbReference type="InterPro" id="IPR026284">
    <property type="entry name" value="A2MG_proteobact"/>
</dbReference>
<keyword evidence="4" id="KW-1015">Disulfide bond</keyword>
<dbReference type="Pfam" id="PF00207">
    <property type="entry name" value="A2M"/>
    <property type="match status" value="1"/>
</dbReference>
<dbReference type="RefSeq" id="WP_407648273.1">
    <property type="nucleotide sequence ID" value="NZ_JADQAZ010000002.1"/>
</dbReference>
<evidence type="ECO:0000259" key="6">
    <source>
        <dbReference type="SMART" id="SM00223"/>
    </source>
</evidence>
<dbReference type="InterPro" id="IPR008930">
    <property type="entry name" value="Terpenoid_cyclase/PrenylTrfase"/>
</dbReference>